<proteinExistence type="predicted"/>
<feature type="compositionally biased region" description="Polar residues" evidence="1">
    <location>
        <begin position="54"/>
        <end position="73"/>
    </location>
</feature>
<dbReference type="EMBL" id="VUJU01002205">
    <property type="protein sequence ID" value="KAF0762159.1"/>
    <property type="molecule type" value="Genomic_DNA"/>
</dbReference>
<gene>
    <name evidence="2" type="ORF">FWK35_00015310</name>
</gene>
<dbReference type="AlphaFoldDB" id="A0A6G0YVT0"/>
<accession>A0A6G0YVT0</accession>
<evidence type="ECO:0000256" key="1">
    <source>
        <dbReference type="SAM" id="MobiDB-lite"/>
    </source>
</evidence>
<name>A0A6G0YVT0_APHCR</name>
<organism evidence="2 3">
    <name type="scientific">Aphis craccivora</name>
    <name type="common">Cowpea aphid</name>
    <dbReference type="NCBI Taxonomy" id="307492"/>
    <lineage>
        <taxon>Eukaryota</taxon>
        <taxon>Metazoa</taxon>
        <taxon>Ecdysozoa</taxon>
        <taxon>Arthropoda</taxon>
        <taxon>Hexapoda</taxon>
        <taxon>Insecta</taxon>
        <taxon>Pterygota</taxon>
        <taxon>Neoptera</taxon>
        <taxon>Paraneoptera</taxon>
        <taxon>Hemiptera</taxon>
        <taxon>Sternorrhyncha</taxon>
        <taxon>Aphidomorpha</taxon>
        <taxon>Aphidoidea</taxon>
        <taxon>Aphididae</taxon>
        <taxon>Aphidini</taxon>
        <taxon>Aphis</taxon>
        <taxon>Aphis</taxon>
    </lineage>
</organism>
<feature type="compositionally biased region" description="Polar residues" evidence="1">
    <location>
        <begin position="1"/>
        <end position="16"/>
    </location>
</feature>
<feature type="non-terminal residue" evidence="2">
    <location>
        <position position="99"/>
    </location>
</feature>
<comment type="caution">
    <text evidence="2">The sequence shown here is derived from an EMBL/GenBank/DDBJ whole genome shotgun (WGS) entry which is preliminary data.</text>
</comment>
<keyword evidence="3" id="KW-1185">Reference proteome</keyword>
<sequence>MSHNTPKRQLSSASSPTKHDKTNGKVFITPNRYASLSVEHLPEVFSPPPVAESSLHQGLDTSTSATIHTKSNRSPPIYIKNLTNLSKLRNALSPILGPE</sequence>
<evidence type="ECO:0000313" key="2">
    <source>
        <dbReference type="EMBL" id="KAF0762159.1"/>
    </source>
</evidence>
<protein>
    <submittedName>
        <fullName evidence="2">PRE C2HC domain-containing protein</fullName>
    </submittedName>
</protein>
<reference evidence="2 3" key="1">
    <citation type="submission" date="2019-08" db="EMBL/GenBank/DDBJ databases">
        <title>Whole genome of Aphis craccivora.</title>
        <authorList>
            <person name="Voronova N.V."/>
            <person name="Shulinski R.S."/>
            <person name="Bandarenka Y.V."/>
            <person name="Zhorov D.G."/>
            <person name="Warner D."/>
        </authorList>
    </citation>
    <scope>NUCLEOTIDE SEQUENCE [LARGE SCALE GENOMIC DNA]</scope>
    <source>
        <strain evidence="2">180601</strain>
        <tissue evidence="2">Whole Body</tissue>
    </source>
</reference>
<dbReference type="Proteomes" id="UP000478052">
    <property type="component" value="Unassembled WGS sequence"/>
</dbReference>
<evidence type="ECO:0000313" key="3">
    <source>
        <dbReference type="Proteomes" id="UP000478052"/>
    </source>
</evidence>
<feature type="region of interest" description="Disordered" evidence="1">
    <location>
        <begin position="47"/>
        <end position="73"/>
    </location>
</feature>
<feature type="region of interest" description="Disordered" evidence="1">
    <location>
        <begin position="1"/>
        <end position="26"/>
    </location>
</feature>